<evidence type="ECO:0000256" key="2">
    <source>
        <dbReference type="ARBA" id="ARBA00022737"/>
    </source>
</evidence>
<dbReference type="InterPro" id="IPR011333">
    <property type="entry name" value="SKP1/BTB/POZ_sf"/>
</dbReference>
<evidence type="ECO:0000313" key="4">
    <source>
        <dbReference type="EMBL" id="KAA0197525.1"/>
    </source>
</evidence>
<dbReference type="PANTHER" id="PTHR24412">
    <property type="entry name" value="KELCH PROTEIN"/>
    <property type="match status" value="1"/>
</dbReference>
<organism evidence="4 5">
    <name type="scientific">Fasciolopsis buskii</name>
    <dbReference type="NCBI Taxonomy" id="27845"/>
    <lineage>
        <taxon>Eukaryota</taxon>
        <taxon>Metazoa</taxon>
        <taxon>Spiralia</taxon>
        <taxon>Lophotrochozoa</taxon>
        <taxon>Platyhelminthes</taxon>
        <taxon>Trematoda</taxon>
        <taxon>Digenea</taxon>
        <taxon>Plagiorchiida</taxon>
        <taxon>Echinostomata</taxon>
        <taxon>Echinostomatoidea</taxon>
        <taxon>Fasciolidae</taxon>
        <taxon>Fasciolopsis</taxon>
    </lineage>
</organism>
<proteinExistence type="predicted"/>
<dbReference type="SMART" id="SM00225">
    <property type="entry name" value="BTB"/>
    <property type="match status" value="1"/>
</dbReference>
<dbReference type="OrthoDB" id="45365at2759"/>
<dbReference type="InterPro" id="IPR011705">
    <property type="entry name" value="BACK"/>
</dbReference>
<accession>A0A8E0S5Z8</accession>
<dbReference type="FunFam" id="3.30.710.10:FF:000001">
    <property type="entry name" value="Kelch-like family member 20"/>
    <property type="match status" value="1"/>
</dbReference>
<evidence type="ECO:0000259" key="3">
    <source>
        <dbReference type="PROSITE" id="PS50097"/>
    </source>
</evidence>
<dbReference type="Pfam" id="PF00651">
    <property type="entry name" value="BTB"/>
    <property type="match status" value="1"/>
</dbReference>
<feature type="domain" description="BTB" evidence="3">
    <location>
        <begin position="11"/>
        <end position="78"/>
    </location>
</feature>
<dbReference type="SUPFAM" id="SSF54695">
    <property type="entry name" value="POZ domain"/>
    <property type="match status" value="1"/>
</dbReference>
<name>A0A8E0S5Z8_9TREM</name>
<gene>
    <name evidence="4" type="ORF">FBUS_11061</name>
</gene>
<reference evidence="4" key="1">
    <citation type="submission" date="2019-05" db="EMBL/GenBank/DDBJ databases">
        <title>Annotation for the trematode Fasciolopsis buski.</title>
        <authorList>
            <person name="Choi Y.-J."/>
        </authorList>
    </citation>
    <scope>NUCLEOTIDE SEQUENCE</scope>
    <source>
        <strain evidence="4">HT</strain>
        <tissue evidence="4">Whole worm</tissue>
    </source>
</reference>
<keyword evidence="1" id="KW-0880">Kelch repeat</keyword>
<protein>
    <submittedName>
        <fullName evidence="4">Kelch protein 12</fullName>
    </submittedName>
</protein>
<keyword evidence="2" id="KW-0677">Repeat</keyword>
<dbReference type="SMART" id="SM00875">
    <property type="entry name" value="BACK"/>
    <property type="match status" value="1"/>
</dbReference>
<comment type="caution">
    <text evidence="4">The sequence shown here is derived from an EMBL/GenBank/DDBJ whole genome shotgun (WGS) entry which is preliminary data.</text>
</comment>
<dbReference type="Pfam" id="PF07707">
    <property type="entry name" value="BACK"/>
    <property type="match status" value="1"/>
</dbReference>
<evidence type="ECO:0000256" key="1">
    <source>
        <dbReference type="ARBA" id="ARBA00022441"/>
    </source>
</evidence>
<dbReference type="AlphaFoldDB" id="A0A8E0S5Z8"/>
<keyword evidence="5" id="KW-1185">Reference proteome</keyword>
<dbReference type="InterPro" id="IPR000210">
    <property type="entry name" value="BTB/POZ_dom"/>
</dbReference>
<dbReference type="Gene3D" id="1.25.40.420">
    <property type="match status" value="1"/>
</dbReference>
<sequence>MNVFRKRGQLCDVVIKVGGQEFLAHRVVLAATSDYFDAMFSNGMAESAQLEVELKSISPTVMDALLDYVYTGQVHVTMENVQDLLPAASLVQMEGVKTACSNFLLAEVDASNVLGIRRFAELHSCAELEAFARNYAAHNFETVADFDEFLCLNHEELLDLVRREDLHVSSLFYLRVSELVPNYLVAFILLDSIASFLSDFDHDLPFFPQFLSLRS</sequence>
<evidence type="ECO:0000313" key="5">
    <source>
        <dbReference type="Proteomes" id="UP000728185"/>
    </source>
</evidence>
<dbReference type="Gene3D" id="3.30.710.10">
    <property type="entry name" value="Potassium Channel Kv1.1, Chain A"/>
    <property type="match status" value="1"/>
</dbReference>
<dbReference type="PROSITE" id="PS50097">
    <property type="entry name" value="BTB"/>
    <property type="match status" value="1"/>
</dbReference>
<dbReference type="EMBL" id="LUCM01002332">
    <property type="protein sequence ID" value="KAA0197525.1"/>
    <property type="molecule type" value="Genomic_DNA"/>
</dbReference>
<dbReference type="PANTHER" id="PTHR24412:SF494">
    <property type="entry name" value="KELCH-LIKE PROTEIN 12"/>
    <property type="match status" value="1"/>
</dbReference>
<dbReference type="Proteomes" id="UP000728185">
    <property type="component" value="Unassembled WGS sequence"/>
</dbReference>